<keyword evidence="7" id="KW-1015">Disulfide bond</keyword>
<evidence type="ECO:0000256" key="7">
    <source>
        <dbReference type="ARBA" id="ARBA00023157"/>
    </source>
</evidence>
<dbReference type="Gene3D" id="2.40.30.10">
    <property type="entry name" value="Translation factors"/>
    <property type="match status" value="1"/>
</dbReference>
<dbReference type="InterPro" id="IPR014729">
    <property type="entry name" value="Rossmann-like_a/b/a_fold"/>
</dbReference>
<dbReference type="Pfam" id="PF20258">
    <property type="entry name" value="tRNA_Me_trans_C"/>
    <property type="match status" value="1"/>
</dbReference>
<dbReference type="EMBL" id="CP001804">
    <property type="protein sequence ID" value="ACY16046.1"/>
    <property type="molecule type" value="Genomic_DNA"/>
</dbReference>
<feature type="region of interest" description="Disordered" evidence="10">
    <location>
        <begin position="372"/>
        <end position="391"/>
    </location>
</feature>
<reference evidence="13 14" key="1">
    <citation type="journal article" date="2010" name="Stand. Genomic Sci.">
        <title>Complete genome sequence of Haliangium ochraceum type strain (SMP-2).</title>
        <authorList>
            <consortium name="US DOE Joint Genome Institute (JGI-PGF)"/>
            <person name="Ivanova N."/>
            <person name="Daum C."/>
            <person name="Lang E."/>
            <person name="Abt B."/>
            <person name="Kopitz M."/>
            <person name="Saunders E."/>
            <person name="Lapidus A."/>
            <person name="Lucas S."/>
            <person name="Glavina Del Rio T."/>
            <person name="Nolan M."/>
            <person name="Tice H."/>
            <person name="Copeland A."/>
            <person name="Cheng J.F."/>
            <person name="Chen F."/>
            <person name="Bruce D."/>
            <person name="Goodwin L."/>
            <person name="Pitluck S."/>
            <person name="Mavromatis K."/>
            <person name="Pati A."/>
            <person name="Mikhailova N."/>
            <person name="Chen A."/>
            <person name="Palaniappan K."/>
            <person name="Land M."/>
            <person name="Hauser L."/>
            <person name="Chang Y.J."/>
            <person name="Jeffries C.D."/>
            <person name="Detter J.C."/>
            <person name="Brettin T."/>
            <person name="Rohde M."/>
            <person name="Goker M."/>
            <person name="Bristow J."/>
            <person name="Markowitz V."/>
            <person name="Eisen J.A."/>
            <person name="Hugenholtz P."/>
            <person name="Kyrpides N.C."/>
            <person name="Klenk H.P."/>
        </authorList>
    </citation>
    <scope>NUCLEOTIDE SEQUENCE [LARGE SCALE GENOMIC DNA]</scope>
    <source>
        <strain evidence="14">DSM 14365 / CIP 107738 / JCM 11303 / AJ 13395 / SMP-2</strain>
    </source>
</reference>
<feature type="domain" description="tRNA-specific 2-thiouridylase MnmA-like central" evidence="12">
    <location>
        <begin position="225"/>
        <end position="282"/>
    </location>
</feature>
<dbReference type="KEGG" id="hoh:Hoch_3544"/>
<evidence type="ECO:0000256" key="5">
    <source>
        <dbReference type="ARBA" id="ARBA00022840"/>
    </source>
</evidence>
<comment type="caution">
    <text evidence="9">Lacks conserved residue(s) required for the propagation of feature annotation.</text>
</comment>
<comment type="similarity">
    <text evidence="9">Belongs to the MnmA/TRMU family.</text>
</comment>
<sequence>MAAQSLIVAALSGGVDSAVTAAMLVEQGHRVVGMTMRLYDASGTSASVGGRCCGPRDIEDARRVCAHLGIPFYVVNFEVDFAHTVIDDFVDTYLAGETPNPCVKCNQHIKFTPLLARARALGAETVATGHYARLEDTGAGIRLRRGRDASKDQSYFLFSMPREELASVRFPLGAMTKDEVRDKARAYGLPNAAKADSQEICFVPDGDYAGFVEAEALRRSRPVPASGDIVDGEGQVLGRHRGVHHYTIGQRRGLGNLRTQTRSPTPLYVIGVDRARDRVVVGPREQAARRSVPVRDVRWLSTPPAEGRLSAGVQVRYRSSPLPATLELCGEGDERGKRVRVHFDDAAVIASPGQAAVFYDGDTVLGGGWIARDEQPLSETQPPADRSQPAI</sequence>
<gene>
    <name evidence="9" type="primary">mnmA</name>
    <name evidence="13" type="ordered locus">Hoch_3544</name>
</gene>
<keyword evidence="2 9" id="KW-0808">Transferase</keyword>
<keyword evidence="14" id="KW-1185">Reference proteome</keyword>
<keyword evidence="5 9" id="KW-0067">ATP-binding</keyword>
<keyword evidence="1 9" id="KW-0820">tRNA-binding</keyword>
<dbReference type="AlphaFoldDB" id="D0LWB4"/>
<evidence type="ECO:0000256" key="1">
    <source>
        <dbReference type="ARBA" id="ARBA00022555"/>
    </source>
</evidence>
<feature type="site" description="Interaction with tRNA" evidence="9">
    <location>
        <position position="354"/>
    </location>
</feature>
<dbReference type="STRING" id="502025.Hoch_3544"/>
<evidence type="ECO:0000259" key="11">
    <source>
        <dbReference type="Pfam" id="PF20258"/>
    </source>
</evidence>
<feature type="region of interest" description="Interaction with tRNA" evidence="9">
    <location>
        <begin position="151"/>
        <end position="153"/>
    </location>
</feature>
<keyword evidence="9" id="KW-0963">Cytoplasm</keyword>
<evidence type="ECO:0000256" key="8">
    <source>
        <dbReference type="ARBA" id="ARBA00051542"/>
    </source>
</evidence>
<dbReference type="HAMAP" id="MF_00144">
    <property type="entry name" value="tRNA_thiouridyl_MnmA"/>
    <property type="match status" value="1"/>
</dbReference>
<dbReference type="eggNOG" id="COG0482">
    <property type="taxonomic scope" value="Bacteria"/>
</dbReference>
<dbReference type="PANTHER" id="PTHR11933:SF5">
    <property type="entry name" value="MITOCHONDRIAL TRNA-SPECIFIC 2-THIOURIDYLASE 1"/>
    <property type="match status" value="1"/>
</dbReference>
<evidence type="ECO:0000256" key="10">
    <source>
        <dbReference type="SAM" id="MobiDB-lite"/>
    </source>
</evidence>
<dbReference type="Gene3D" id="2.30.30.280">
    <property type="entry name" value="Adenine nucleotide alpha hydrolases-like domains"/>
    <property type="match status" value="1"/>
</dbReference>
<dbReference type="NCBIfam" id="TIGR00420">
    <property type="entry name" value="trmU"/>
    <property type="match status" value="1"/>
</dbReference>
<dbReference type="EC" id="2.8.1.13" evidence="9"/>
<dbReference type="Gene3D" id="3.40.50.620">
    <property type="entry name" value="HUPs"/>
    <property type="match status" value="1"/>
</dbReference>
<comment type="catalytic activity">
    <reaction evidence="8 9">
        <text>S-sulfanyl-L-cysteinyl-[protein] + uridine(34) in tRNA + AH2 + ATP = 2-thiouridine(34) in tRNA + L-cysteinyl-[protein] + A + AMP + diphosphate + H(+)</text>
        <dbReference type="Rhea" id="RHEA:47032"/>
        <dbReference type="Rhea" id="RHEA-COMP:10131"/>
        <dbReference type="Rhea" id="RHEA-COMP:11726"/>
        <dbReference type="Rhea" id="RHEA-COMP:11727"/>
        <dbReference type="Rhea" id="RHEA-COMP:11728"/>
        <dbReference type="ChEBI" id="CHEBI:13193"/>
        <dbReference type="ChEBI" id="CHEBI:15378"/>
        <dbReference type="ChEBI" id="CHEBI:17499"/>
        <dbReference type="ChEBI" id="CHEBI:29950"/>
        <dbReference type="ChEBI" id="CHEBI:30616"/>
        <dbReference type="ChEBI" id="CHEBI:33019"/>
        <dbReference type="ChEBI" id="CHEBI:61963"/>
        <dbReference type="ChEBI" id="CHEBI:65315"/>
        <dbReference type="ChEBI" id="CHEBI:87170"/>
        <dbReference type="ChEBI" id="CHEBI:456215"/>
        <dbReference type="EC" id="2.8.1.13"/>
    </reaction>
</comment>
<dbReference type="GO" id="GO:0005524">
    <property type="term" value="F:ATP binding"/>
    <property type="evidence" value="ECO:0007669"/>
    <property type="project" value="UniProtKB-KW"/>
</dbReference>
<dbReference type="PANTHER" id="PTHR11933">
    <property type="entry name" value="TRNA 5-METHYLAMINOMETHYL-2-THIOURIDYLATE -METHYLTRANSFERASE"/>
    <property type="match status" value="1"/>
</dbReference>
<feature type="domain" description="tRNA-specific 2-thiouridylase MnmA-like C-terminal" evidence="11">
    <location>
        <begin position="291"/>
        <end position="370"/>
    </location>
</feature>
<evidence type="ECO:0000256" key="6">
    <source>
        <dbReference type="ARBA" id="ARBA00022884"/>
    </source>
</evidence>
<dbReference type="Pfam" id="PF20259">
    <property type="entry name" value="tRNA_Me_trans_M"/>
    <property type="match status" value="1"/>
</dbReference>
<dbReference type="FunFam" id="3.40.50.620:FF:000115">
    <property type="entry name" value="tRNA-specific 2-thiouridylase MnmA"/>
    <property type="match status" value="1"/>
</dbReference>
<dbReference type="Proteomes" id="UP000001880">
    <property type="component" value="Chromosome"/>
</dbReference>
<evidence type="ECO:0000313" key="14">
    <source>
        <dbReference type="Proteomes" id="UP000001880"/>
    </source>
</evidence>
<dbReference type="InterPro" id="IPR004506">
    <property type="entry name" value="MnmA-like"/>
</dbReference>
<keyword evidence="3 9" id="KW-0819">tRNA processing</keyword>
<feature type="active site" description="Cysteine persulfide intermediate" evidence="9">
    <location>
        <position position="201"/>
    </location>
</feature>
<evidence type="ECO:0000256" key="3">
    <source>
        <dbReference type="ARBA" id="ARBA00022694"/>
    </source>
</evidence>
<feature type="active site" description="Nucleophile" evidence="9">
    <location>
        <position position="105"/>
    </location>
</feature>
<dbReference type="InterPro" id="IPR046884">
    <property type="entry name" value="MnmA-like_central"/>
</dbReference>
<feature type="binding site" evidence="9">
    <location>
        <begin position="10"/>
        <end position="17"/>
    </location>
    <ligand>
        <name>ATP</name>
        <dbReference type="ChEBI" id="CHEBI:30616"/>
    </ligand>
</feature>
<feature type="binding site" evidence="9">
    <location>
        <position position="36"/>
    </location>
    <ligand>
        <name>ATP</name>
        <dbReference type="ChEBI" id="CHEBI:30616"/>
    </ligand>
</feature>
<dbReference type="Pfam" id="PF03054">
    <property type="entry name" value="tRNA_Me_trans"/>
    <property type="match status" value="1"/>
</dbReference>
<proteinExistence type="inferred from homology"/>
<dbReference type="GO" id="GO:0000049">
    <property type="term" value="F:tRNA binding"/>
    <property type="evidence" value="ECO:0007669"/>
    <property type="project" value="UniProtKB-KW"/>
</dbReference>
<accession>D0LWB4</accession>
<dbReference type="RefSeq" id="WP_012828645.1">
    <property type="nucleotide sequence ID" value="NC_013440.1"/>
</dbReference>
<comment type="subcellular location">
    <subcellularLocation>
        <location evidence="9">Cytoplasm</location>
    </subcellularLocation>
</comment>
<evidence type="ECO:0000313" key="13">
    <source>
        <dbReference type="EMBL" id="ACY16046.1"/>
    </source>
</evidence>
<organism evidence="13 14">
    <name type="scientific">Haliangium ochraceum (strain DSM 14365 / JCM 11303 / SMP-2)</name>
    <dbReference type="NCBI Taxonomy" id="502025"/>
    <lineage>
        <taxon>Bacteria</taxon>
        <taxon>Pseudomonadati</taxon>
        <taxon>Myxococcota</taxon>
        <taxon>Polyangia</taxon>
        <taxon>Haliangiales</taxon>
        <taxon>Kofleriaceae</taxon>
        <taxon>Haliangium</taxon>
    </lineage>
</organism>
<comment type="function">
    <text evidence="9">Catalyzes the 2-thiolation of uridine at the wobble position (U34) of tRNA, leading to the formation of s(2)U34.</text>
</comment>
<dbReference type="SUPFAM" id="SSF52402">
    <property type="entry name" value="Adenine nucleotide alpha hydrolases-like"/>
    <property type="match status" value="1"/>
</dbReference>
<evidence type="ECO:0000256" key="9">
    <source>
        <dbReference type="HAMAP-Rule" id="MF_00144"/>
    </source>
</evidence>
<evidence type="ECO:0000256" key="4">
    <source>
        <dbReference type="ARBA" id="ARBA00022741"/>
    </source>
</evidence>
<dbReference type="InterPro" id="IPR023382">
    <property type="entry name" value="MnmA-like_central_sf"/>
</dbReference>
<keyword evidence="4 9" id="KW-0547">Nucleotide-binding</keyword>
<name>D0LWB4_HALO1</name>
<dbReference type="CDD" id="cd01998">
    <property type="entry name" value="MnmA_TRMU-like"/>
    <property type="match status" value="1"/>
</dbReference>
<dbReference type="InterPro" id="IPR046885">
    <property type="entry name" value="MnmA-like_C"/>
</dbReference>
<evidence type="ECO:0000256" key="2">
    <source>
        <dbReference type="ARBA" id="ARBA00022679"/>
    </source>
</evidence>
<keyword evidence="6 9" id="KW-0694">RNA-binding</keyword>
<feature type="region of interest" description="Interaction with tRNA" evidence="9">
    <location>
        <begin position="316"/>
        <end position="317"/>
    </location>
</feature>
<dbReference type="GO" id="GO:0103016">
    <property type="term" value="F:tRNA-uridine 2-sulfurtransferase activity"/>
    <property type="evidence" value="ECO:0007669"/>
    <property type="project" value="UniProtKB-EC"/>
</dbReference>
<dbReference type="NCBIfam" id="NF001138">
    <property type="entry name" value="PRK00143.1"/>
    <property type="match status" value="1"/>
</dbReference>
<feature type="site" description="Interaction with tRNA" evidence="9">
    <location>
        <position position="130"/>
    </location>
</feature>
<feature type="binding site" evidence="9">
    <location>
        <position position="129"/>
    </location>
    <ligand>
        <name>ATP</name>
        <dbReference type="ChEBI" id="CHEBI:30616"/>
    </ligand>
</feature>
<dbReference type="GO" id="GO:0005737">
    <property type="term" value="C:cytoplasm"/>
    <property type="evidence" value="ECO:0007669"/>
    <property type="project" value="UniProtKB-SubCell"/>
</dbReference>
<dbReference type="HOGENOM" id="CLU_035188_0_0_7"/>
<dbReference type="OrthoDB" id="9800696at2"/>
<evidence type="ECO:0000259" key="12">
    <source>
        <dbReference type="Pfam" id="PF20259"/>
    </source>
</evidence>
<protein>
    <recommendedName>
        <fullName evidence="9">tRNA-specific 2-thiouridylase MnmA</fullName>
        <ecNumber evidence="9">2.8.1.13</ecNumber>
    </recommendedName>
</protein>
<dbReference type="GO" id="GO:0002143">
    <property type="term" value="P:tRNA wobble position uridine thiolation"/>
    <property type="evidence" value="ECO:0007669"/>
    <property type="project" value="TreeGrafter"/>
</dbReference>